<evidence type="ECO:0000313" key="2">
    <source>
        <dbReference type="Proteomes" id="UP000288789"/>
    </source>
</evidence>
<sequence length="367" mass="41758">MMSTRCCYEVAMRTPKVVILVSALLLVCTLKPVQAAVELKQLYQARVAVTSQTVGERSEGLRQALTDTLLKVSGDDTVLEHPSVELALQNVRNFVVQYGYQQEGEALHLWVQFDQPQIDRVIQEAGSGIWSSLRPELLFWIVEENEDLQRNILGAGDERALIETLRQTAENRGLPIKLPLLDLNDTMTLSVVDVWARFDDRIDFASSRYDADGVVVARAYQADRAVTDDRWMLDWTLKLGDIRWRGVVSAMEKSELGHLMVADITQQVSKRYRIGTNAAMAGQWRIKVRELTQFMDVLKAEELLLALPSVARVQLLEYGEHQAEFELFIQTDAAQIMQAIDINRAFEPINTDQRTEFEAPVYRWSKS</sequence>
<gene>
    <name evidence="1" type="ORF">EGC76_04625</name>
</gene>
<keyword evidence="2" id="KW-1185">Reference proteome</keyword>
<name>A0A451GEN6_9GAMM</name>
<evidence type="ECO:0000313" key="1">
    <source>
        <dbReference type="EMBL" id="RWU11553.1"/>
    </source>
</evidence>
<organism evidence="1 2">
    <name type="scientific">Pseudidiomarina gelatinasegens</name>
    <dbReference type="NCBI Taxonomy" id="2487740"/>
    <lineage>
        <taxon>Bacteria</taxon>
        <taxon>Pseudomonadati</taxon>
        <taxon>Pseudomonadota</taxon>
        <taxon>Gammaproteobacteria</taxon>
        <taxon>Alteromonadales</taxon>
        <taxon>Idiomarinaceae</taxon>
        <taxon>Pseudidiomarina</taxon>
    </lineage>
</organism>
<protein>
    <submittedName>
        <fullName evidence="1">DUF2066 domain-containing protein</fullName>
    </submittedName>
</protein>
<reference evidence="1 2" key="1">
    <citation type="submission" date="2018-12" db="EMBL/GenBank/DDBJ databases">
        <authorList>
            <person name="Li A."/>
            <person name="Zhang M."/>
            <person name="Zhu H."/>
        </authorList>
    </citation>
    <scope>NUCLEOTIDE SEQUENCE [LARGE SCALE GENOMIC DNA]</scope>
    <source>
        <strain evidence="1 2">R04H25</strain>
    </source>
</reference>
<comment type="caution">
    <text evidence="1">The sequence shown here is derived from an EMBL/GenBank/DDBJ whole genome shotgun (WGS) entry which is preliminary data.</text>
</comment>
<dbReference type="OrthoDB" id="6195299at2"/>
<dbReference type="EMBL" id="RSFE01000003">
    <property type="protein sequence ID" value="RWU11553.1"/>
    <property type="molecule type" value="Genomic_DNA"/>
</dbReference>
<dbReference type="Pfam" id="PF09839">
    <property type="entry name" value="DUF2066"/>
    <property type="match status" value="1"/>
</dbReference>
<dbReference type="AlphaFoldDB" id="A0A451GEN6"/>
<accession>A0A451GEN6</accession>
<dbReference type="InterPro" id="IPR018642">
    <property type="entry name" value="DUF2066"/>
</dbReference>
<proteinExistence type="predicted"/>
<dbReference type="Proteomes" id="UP000288789">
    <property type="component" value="Unassembled WGS sequence"/>
</dbReference>